<accession>A0A8A4TPW3</accession>
<dbReference type="SUPFAM" id="SSF55486">
    <property type="entry name" value="Metalloproteases ('zincins'), catalytic domain"/>
    <property type="match status" value="1"/>
</dbReference>
<name>A0A8A4TPW3_SULCO</name>
<proteinExistence type="predicted"/>
<reference evidence="2" key="1">
    <citation type="submission" date="2021-03" db="EMBL/GenBank/DDBJ databases">
        <title>Acanthopleuribacteraceae sp. M133.</title>
        <authorList>
            <person name="Wang G."/>
        </authorList>
    </citation>
    <scope>NUCLEOTIDE SEQUENCE</scope>
    <source>
        <strain evidence="2">M133</strain>
    </source>
</reference>
<evidence type="ECO:0000256" key="1">
    <source>
        <dbReference type="SAM" id="SignalP"/>
    </source>
</evidence>
<sequence>MKHVLLALWLCAASAVAGQPLMNPEIGTPRMLFHPEFQSALKGEELARAYLASHWQTFKLSPNAENLTLVRVQESLLAKHYTFQQMVRGLEVEEATIIVSVDLETQRINRVSNTAVPYTAEHREHKLALSADDAQDVAWQHLRVHGELLAMPQSKLVYRAVDGKLKLIRRVTIATDAPFGDWSIAVDAVNGKVLDVEDRMISVDHREPVRFSDYTGPVADRLVAVEDYQARRDVMRKQREALAEKRATGRATIFDPDPVTVLLNDTLEDFTSADVFEPAYQERELLDITESGGTFSLVGPWVQVVDIESPAVSPSTTTDGFWNFRRGDLGFNDAMTYYHVDVNQRYMQSLGYKDTKGIQFGSIEVDANGQFGADNSAFSPSGNFLTFGHGCVDDNEDADVIIHEYGHAIQWSINNWGSSGDMGAMGEGFGDYWAGSWSIRTDPGLFFNPNRVFTWDGHNACWDGRIMNNFQVQYASTRTYTAHQRITGGISDELWSTPTFQTLLELVYQGIPREEVDTIILESMFGLGSGIRMSQWASAIVSTARQLYPDGPHARVFQNAFARHGIMDQISSYQYLATHVPPASGSWANEITVTNPNTTTANLTVVTYESDDAGNFSQSNQDSQTLAAGQTLAIVPPGTNQRWVSVTSDQPLSGTNTFTRMVDSTVGREKASLPLSGADESATSLILPHVPADRDQFWSGFVLVNPNASANNIKIDLFGDDGSNLNALLNASAPTSLSANQKWVSFLAEGPSGETGLFDDSASAVKVSWVRITADADIAGFQLYGYRTDRGEAAASGIIATPDQRRDMWPLRVSLTEADWTGFSILNPTDASADVFLRVYGKSGSLMAEETVSIPAQQKMLGLNILNAPFVFPFGSSNPIISLNDSSNIQTVVASSTAPLRIFGLTGDTGNTRLDGSAVLGLTTRTSFTNPVGKLEIFKARIQGTVTVKTFVNGSETSSTNYDLQAGHSMSLDYAADSGITSVTVQGNLFTAALIYQDSERSLTVVEGKQVEYNPANQN</sequence>
<dbReference type="InterPro" id="IPR050728">
    <property type="entry name" value="Zinc_Metalloprotease_M4"/>
</dbReference>
<dbReference type="PANTHER" id="PTHR33794">
    <property type="entry name" value="BACILLOLYSIN"/>
    <property type="match status" value="1"/>
</dbReference>
<evidence type="ECO:0008006" key="4">
    <source>
        <dbReference type="Google" id="ProtNLM"/>
    </source>
</evidence>
<dbReference type="RefSeq" id="WP_237382119.1">
    <property type="nucleotide sequence ID" value="NZ_CP071793.1"/>
</dbReference>
<dbReference type="PANTHER" id="PTHR33794:SF1">
    <property type="entry name" value="BACILLOLYSIN"/>
    <property type="match status" value="1"/>
</dbReference>
<protein>
    <recommendedName>
        <fullName evidence="4">FTP domain-containing protein</fullName>
    </recommendedName>
</protein>
<evidence type="ECO:0000313" key="3">
    <source>
        <dbReference type="Proteomes" id="UP000663929"/>
    </source>
</evidence>
<organism evidence="2 3">
    <name type="scientific">Sulfidibacter corallicola</name>
    <dbReference type="NCBI Taxonomy" id="2818388"/>
    <lineage>
        <taxon>Bacteria</taxon>
        <taxon>Pseudomonadati</taxon>
        <taxon>Acidobacteriota</taxon>
        <taxon>Holophagae</taxon>
        <taxon>Acanthopleuribacterales</taxon>
        <taxon>Acanthopleuribacteraceae</taxon>
        <taxon>Sulfidibacter</taxon>
    </lineage>
</organism>
<dbReference type="KEGG" id="scor:J3U87_06005"/>
<feature type="signal peptide" evidence="1">
    <location>
        <begin position="1"/>
        <end position="17"/>
    </location>
</feature>
<dbReference type="Proteomes" id="UP000663929">
    <property type="component" value="Chromosome"/>
</dbReference>
<keyword evidence="3" id="KW-1185">Reference proteome</keyword>
<dbReference type="EMBL" id="CP071793">
    <property type="protein sequence ID" value="QTD52009.1"/>
    <property type="molecule type" value="Genomic_DNA"/>
</dbReference>
<feature type="chain" id="PRO_5035315437" description="FTP domain-containing protein" evidence="1">
    <location>
        <begin position="18"/>
        <end position="1019"/>
    </location>
</feature>
<dbReference type="AlphaFoldDB" id="A0A8A4TPW3"/>
<keyword evidence="1" id="KW-0732">Signal</keyword>
<gene>
    <name evidence="2" type="ORF">J3U87_06005</name>
</gene>
<evidence type="ECO:0000313" key="2">
    <source>
        <dbReference type="EMBL" id="QTD52009.1"/>
    </source>
</evidence>